<reference evidence="2" key="1">
    <citation type="journal article" date="2022" name="Mol. Ecol. Resour.">
        <title>The genomes of chicory, endive, great burdock and yacon provide insights into Asteraceae palaeo-polyploidization history and plant inulin production.</title>
        <authorList>
            <person name="Fan W."/>
            <person name="Wang S."/>
            <person name="Wang H."/>
            <person name="Wang A."/>
            <person name="Jiang F."/>
            <person name="Liu H."/>
            <person name="Zhao H."/>
            <person name="Xu D."/>
            <person name="Zhang Y."/>
        </authorList>
    </citation>
    <scope>NUCLEOTIDE SEQUENCE [LARGE SCALE GENOMIC DNA]</scope>
    <source>
        <strain evidence="2">cv. Punajuju</strain>
    </source>
</reference>
<evidence type="ECO:0000313" key="2">
    <source>
        <dbReference type="Proteomes" id="UP001055811"/>
    </source>
</evidence>
<evidence type="ECO:0000313" key="1">
    <source>
        <dbReference type="EMBL" id="KAI3787848.1"/>
    </source>
</evidence>
<sequence>MASSKNLRSLLFYIVFLSLLPLKITSTSETQAEALIRWKRTLSSSSSSSDAFLNSWSSTNIKNMCNWTGIVCNEGGTVSKITLQNSSLSGTLTEFEFSSFPNLTHLDLSNNNVGGSIPSAISNLTSIMFLDLSSNGFKDEIPSEIGKLTHLEYLDLNDNNLNGNILFRIGNLQNNLTFLDLSKNHLNGTLPESFFTNLHNLEYLNLTENSFQGPLSTGFYNLSNLKDLRLGDC</sequence>
<dbReference type="Proteomes" id="UP001055811">
    <property type="component" value="Linkage Group LG01"/>
</dbReference>
<reference evidence="1 2" key="2">
    <citation type="journal article" date="2022" name="Mol. Ecol. Resour.">
        <title>The genomes of chicory, endive, great burdock and yacon provide insights into Asteraceae paleo-polyploidization history and plant inulin production.</title>
        <authorList>
            <person name="Fan W."/>
            <person name="Wang S."/>
            <person name="Wang H."/>
            <person name="Wang A."/>
            <person name="Jiang F."/>
            <person name="Liu H."/>
            <person name="Zhao H."/>
            <person name="Xu D."/>
            <person name="Zhang Y."/>
        </authorList>
    </citation>
    <scope>NUCLEOTIDE SEQUENCE [LARGE SCALE GENOMIC DNA]</scope>
    <source>
        <strain evidence="2">cv. Punajuju</strain>
        <tissue evidence="1">Leaves</tissue>
    </source>
</reference>
<keyword evidence="2" id="KW-1185">Reference proteome</keyword>
<protein>
    <submittedName>
        <fullName evidence="1">Uncharacterized protein</fullName>
    </submittedName>
</protein>
<dbReference type="EMBL" id="CM042009">
    <property type="protein sequence ID" value="KAI3787848.1"/>
    <property type="molecule type" value="Genomic_DNA"/>
</dbReference>
<name>A0ACB9GXN7_CICIN</name>
<accession>A0ACB9GXN7</accession>
<proteinExistence type="predicted"/>
<gene>
    <name evidence="1" type="ORF">L2E82_00322</name>
</gene>
<organism evidence="1 2">
    <name type="scientific">Cichorium intybus</name>
    <name type="common">Chicory</name>
    <dbReference type="NCBI Taxonomy" id="13427"/>
    <lineage>
        <taxon>Eukaryota</taxon>
        <taxon>Viridiplantae</taxon>
        <taxon>Streptophyta</taxon>
        <taxon>Embryophyta</taxon>
        <taxon>Tracheophyta</taxon>
        <taxon>Spermatophyta</taxon>
        <taxon>Magnoliopsida</taxon>
        <taxon>eudicotyledons</taxon>
        <taxon>Gunneridae</taxon>
        <taxon>Pentapetalae</taxon>
        <taxon>asterids</taxon>
        <taxon>campanulids</taxon>
        <taxon>Asterales</taxon>
        <taxon>Asteraceae</taxon>
        <taxon>Cichorioideae</taxon>
        <taxon>Cichorieae</taxon>
        <taxon>Cichoriinae</taxon>
        <taxon>Cichorium</taxon>
    </lineage>
</organism>
<comment type="caution">
    <text evidence="1">The sequence shown here is derived from an EMBL/GenBank/DDBJ whole genome shotgun (WGS) entry which is preliminary data.</text>
</comment>